<gene>
    <name evidence="1" type="ORF">ACFQS1_34090</name>
</gene>
<dbReference type="RefSeq" id="WP_378976137.1">
    <property type="nucleotide sequence ID" value="NZ_JBHTBJ010000042.1"/>
</dbReference>
<accession>A0ABW2I2J6</accession>
<dbReference type="EMBL" id="JBHTBJ010000042">
    <property type="protein sequence ID" value="MFC7279024.1"/>
    <property type="molecule type" value="Genomic_DNA"/>
</dbReference>
<reference evidence="2" key="1">
    <citation type="journal article" date="2019" name="Int. J. Syst. Evol. Microbiol.">
        <title>The Global Catalogue of Microorganisms (GCM) 10K type strain sequencing project: providing services to taxonomists for standard genome sequencing and annotation.</title>
        <authorList>
            <consortium name="The Broad Institute Genomics Platform"/>
            <consortium name="The Broad Institute Genome Sequencing Center for Infectious Disease"/>
            <person name="Wu L."/>
            <person name="Ma J."/>
        </authorList>
    </citation>
    <scope>NUCLEOTIDE SEQUENCE [LARGE SCALE GENOMIC DNA]</scope>
    <source>
        <strain evidence="2">XZYJT-10</strain>
    </source>
</reference>
<dbReference type="Proteomes" id="UP001596548">
    <property type="component" value="Unassembled WGS sequence"/>
</dbReference>
<sequence>MLGESGMHGLTHRRVDTAAGVPAGPTLGGPIAALLLTIAGRTATLPELSGPGAALISTRP</sequence>
<dbReference type="Gene3D" id="1.10.357.10">
    <property type="entry name" value="Tetracycline Repressor, domain 2"/>
    <property type="match status" value="1"/>
</dbReference>
<protein>
    <submittedName>
        <fullName evidence="1">Uncharacterized protein</fullName>
    </submittedName>
</protein>
<evidence type="ECO:0000313" key="2">
    <source>
        <dbReference type="Proteomes" id="UP001596548"/>
    </source>
</evidence>
<proteinExistence type="predicted"/>
<keyword evidence="2" id="KW-1185">Reference proteome</keyword>
<evidence type="ECO:0000313" key="1">
    <source>
        <dbReference type="EMBL" id="MFC7279024.1"/>
    </source>
</evidence>
<name>A0ABW2I2J6_9ACTN</name>
<comment type="caution">
    <text evidence="1">The sequence shown here is derived from an EMBL/GenBank/DDBJ whole genome shotgun (WGS) entry which is preliminary data.</text>
</comment>
<organism evidence="1 2">
    <name type="scientific">Paractinoplanes rhizophilus</name>
    <dbReference type="NCBI Taxonomy" id="1416877"/>
    <lineage>
        <taxon>Bacteria</taxon>
        <taxon>Bacillati</taxon>
        <taxon>Actinomycetota</taxon>
        <taxon>Actinomycetes</taxon>
        <taxon>Micromonosporales</taxon>
        <taxon>Micromonosporaceae</taxon>
        <taxon>Paractinoplanes</taxon>
    </lineage>
</organism>